<keyword evidence="1" id="KW-0812">Transmembrane</keyword>
<proteinExistence type="predicted"/>
<evidence type="ECO:0000256" key="1">
    <source>
        <dbReference type="SAM" id="Phobius"/>
    </source>
</evidence>
<dbReference type="Proteomes" id="UP000572635">
    <property type="component" value="Unassembled WGS sequence"/>
</dbReference>
<reference evidence="2 3" key="1">
    <citation type="submission" date="2020-08" db="EMBL/GenBank/DDBJ databases">
        <title>Sequencing the genomes of 1000 actinobacteria strains.</title>
        <authorList>
            <person name="Klenk H.-P."/>
        </authorList>
    </citation>
    <scope>NUCLEOTIDE SEQUENCE [LARGE SCALE GENOMIC DNA]</scope>
    <source>
        <strain evidence="2 3">DSM 44551</strain>
    </source>
</reference>
<accession>A0A7W8QNA2</accession>
<protein>
    <submittedName>
        <fullName evidence="2">Uncharacterized protein</fullName>
    </submittedName>
</protein>
<feature type="transmembrane region" description="Helical" evidence="1">
    <location>
        <begin position="15"/>
        <end position="36"/>
    </location>
</feature>
<gene>
    <name evidence="2" type="ORF">HDA36_003498</name>
</gene>
<sequence length="47" mass="5043">MFIILAIVGFAMEGLMWLGVVGVVLAVATLAVALVMRNRHRSMGRTA</sequence>
<evidence type="ECO:0000313" key="3">
    <source>
        <dbReference type="Proteomes" id="UP000572635"/>
    </source>
</evidence>
<dbReference type="RefSeq" id="WP_184397785.1">
    <property type="nucleotide sequence ID" value="NZ_BAAAJD010000113.1"/>
</dbReference>
<keyword evidence="1" id="KW-0472">Membrane</keyword>
<dbReference type="AlphaFoldDB" id="A0A7W8QNA2"/>
<keyword evidence="3" id="KW-1185">Reference proteome</keyword>
<keyword evidence="1" id="KW-1133">Transmembrane helix</keyword>
<name>A0A7W8QNA2_9ACTN</name>
<organism evidence="2 3">
    <name type="scientific">Nocardiopsis composta</name>
    <dbReference type="NCBI Taxonomy" id="157465"/>
    <lineage>
        <taxon>Bacteria</taxon>
        <taxon>Bacillati</taxon>
        <taxon>Actinomycetota</taxon>
        <taxon>Actinomycetes</taxon>
        <taxon>Streptosporangiales</taxon>
        <taxon>Nocardiopsidaceae</taxon>
        <taxon>Nocardiopsis</taxon>
    </lineage>
</organism>
<comment type="caution">
    <text evidence="2">The sequence shown here is derived from an EMBL/GenBank/DDBJ whole genome shotgun (WGS) entry which is preliminary data.</text>
</comment>
<evidence type="ECO:0000313" key="2">
    <source>
        <dbReference type="EMBL" id="MBB5433414.1"/>
    </source>
</evidence>
<dbReference type="EMBL" id="JACHDB010000001">
    <property type="protein sequence ID" value="MBB5433414.1"/>
    <property type="molecule type" value="Genomic_DNA"/>
</dbReference>